<protein>
    <submittedName>
        <fullName evidence="5">Uncharacterized protein</fullName>
    </submittedName>
</protein>
<reference evidence="6" key="1">
    <citation type="submission" date="2020-05" db="EMBL/GenBank/DDBJ databases">
        <title>Complete genome sequence of Bradyrhizobium diazoefficiens XF10 isolated from soybean nodule.</title>
        <authorList>
            <person name="Noda R."/>
            <person name="Kakizaki K."/>
            <person name="Minamisawa K."/>
        </authorList>
    </citation>
    <scope>NUCLEOTIDE SEQUENCE</scope>
    <source>
        <strain evidence="6">XF10</strain>
    </source>
</reference>
<dbReference type="AlphaFoldDB" id="A0A810C5Q6"/>
<accession>A0A810C5Q6</accession>
<dbReference type="EMBL" id="AP023099">
    <property type="protein sequence ID" value="BCE93782.1"/>
    <property type="molecule type" value="Genomic_DNA"/>
</dbReference>
<evidence type="ECO:0000313" key="3">
    <source>
        <dbReference type="EMBL" id="BCE32754.1"/>
    </source>
</evidence>
<dbReference type="EMBL" id="AP023093">
    <property type="protein sequence ID" value="BCE41532.1"/>
    <property type="molecule type" value="Genomic_DNA"/>
</dbReference>
<keyword evidence="1" id="KW-0472">Membrane</keyword>
<feature type="chain" id="PRO_5036408149" evidence="2">
    <location>
        <begin position="33"/>
        <end position="150"/>
    </location>
</feature>
<dbReference type="EMBL" id="AP023092">
    <property type="protein sequence ID" value="BCE32754.1"/>
    <property type="molecule type" value="Genomic_DNA"/>
</dbReference>
<keyword evidence="1" id="KW-0812">Transmembrane</keyword>
<keyword evidence="1" id="KW-1133">Transmembrane helix</keyword>
<evidence type="ECO:0000256" key="2">
    <source>
        <dbReference type="SAM" id="SignalP"/>
    </source>
</evidence>
<evidence type="ECO:0000256" key="1">
    <source>
        <dbReference type="SAM" id="Phobius"/>
    </source>
</evidence>
<organism evidence="5">
    <name type="scientific">Bradyrhizobium diazoefficiens</name>
    <dbReference type="NCBI Taxonomy" id="1355477"/>
    <lineage>
        <taxon>Bacteria</taxon>
        <taxon>Pseudomonadati</taxon>
        <taxon>Pseudomonadota</taxon>
        <taxon>Alphaproteobacteria</taxon>
        <taxon>Hyphomicrobiales</taxon>
        <taxon>Nitrobacteraceae</taxon>
        <taxon>Bradyrhizobium</taxon>
    </lineage>
</organism>
<reference evidence="4" key="3">
    <citation type="submission" date="2020-05" db="EMBL/GenBank/DDBJ databases">
        <title>Complete genome sequence of Bradyrhizobium diazoefficiens XF3 isolated from soybean nodule.</title>
        <authorList>
            <person name="Noda R."/>
            <person name="Kakizaki K."/>
            <person name="Minamisawa K."/>
        </authorList>
    </citation>
    <scope>NUCLEOTIDE SEQUENCE</scope>
    <source>
        <strain evidence="4">XF3</strain>
    </source>
</reference>
<reference evidence="5" key="4">
    <citation type="submission" date="2020-05" db="EMBL/GenBank/DDBJ databases">
        <title>Complete genome sequence of Bradyrhizobium diazoefficiens XF9 isolated from soybean nodule.</title>
        <authorList>
            <person name="Noda R."/>
            <person name="Kakizaki K."/>
            <person name="Minamisawa K."/>
        </authorList>
    </citation>
    <scope>NUCLEOTIDE SEQUENCE</scope>
    <source>
        <strain evidence="5">XF9</strain>
    </source>
</reference>
<evidence type="ECO:0000313" key="5">
    <source>
        <dbReference type="EMBL" id="BCE82611.1"/>
    </source>
</evidence>
<gene>
    <name evidence="6" type="ORF">XF10B_65800</name>
    <name evidence="3" type="ORF">XF2B_65230</name>
    <name evidence="4" type="ORF">XF3B_65630</name>
    <name evidence="5" type="ORF">XF9B_40320</name>
</gene>
<evidence type="ECO:0000313" key="4">
    <source>
        <dbReference type="EMBL" id="BCE41532.1"/>
    </source>
</evidence>
<sequence length="150" mass="15413">MIGPMTSAASRNTVLAAFASLALVAASATPSAAVSSGTPSKAAVAGQAVSDATDFSAAKRRYYRRGPNAAALAIMGAATGLAIGAIAESRRRDYYEDRYYYDRGPGYYGGPAYYGGSNYYRGPNRPPGPYIPGGYCAGGGPSAICGNYDH</sequence>
<feature type="signal peptide" evidence="2">
    <location>
        <begin position="1"/>
        <end position="32"/>
    </location>
</feature>
<evidence type="ECO:0000313" key="6">
    <source>
        <dbReference type="EMBL" id="BCE93782.1"/>
    </source>
</evidence>
<proteinExistence type="predicted"/>
<keyword evidence="2" id="KW-0732">Signal</keyword>
<feature type="transmembrane region" description="Helical" evidence="1">
    <location>
        <begin position="66"/>
        <end position="87"/>
    </location>
</feature>
<name>A0A810C5Q6_9BRAD</name>
<reference evidence="3" key="2">
    <citation type="submission" date="2020-05" db="EMBL/GenBank/DDBJ databases">
        <title>Complete genome sequence of Bradyrhizobium diazoefficiens XF2 isolated from soybean nodule.</title>
        <authorList>
            <person name="Noda R."/>
            <person name="Kakizaki K."/>
            <person name="Minamisawa K."/>
        </authorList>
    </citation>
    <scope>NUCLEOTIDE SEQUENCE</scope>
    <source>
        <strain evidence="3">XF2</strain>
    </source>
</reference>
<dbReference type="EMBL" id="AP023098">
    <property type="protein sequence ID" value="BCE82611.1"/>
    <property type="molecule type" value="Genomic_DNA"/>
</dbReference>